<gene>
    <name evidence="2" type="ORF">SAMN02745220_02263</name>
</gene>
<dbReference type="Proteomes" id="UP000184603">
    <property type="component" value="Unassembled WGS sequence"/>
</dbReference>
<keyword evidence="1" id="KW-1133">Transmembrane helix</keyword>
<dbReference type="AlphaFoldDB" id="A0A1M7Y736"/>
<feature type="transmembrane region" description="Helical" evidence="1">
    <location>
        <begin position="40"/>
        <end position="58"/>
    </location>
</feature>
<dbReference type="OrthoDB" id="7870017at2"/>
<reference evidence="2 3" key="1">
    <citation type="submission" date="2016-12" db="EMBL/GenBank/DDBJ databases">
        <authorList>
            <person name="Song W.-J."/>
            <person name="Kurnit D.M."/>
        </authorList>
    </citation>
    <scope>NUCLEOTIDE SEQUENCE [LARGE SCALE GENOMIC DNA]</scope>
    <source>
        <strain evidence="2 3">DSM 18488</strain>
    </source>
</reference>
<keyword evidence="1" id="KW-0812">Transmembrane</keyword>
<dbReference type="Pfam" id="PF05437">
    <property type="entry name" value="AzlD"/>
    <property type="match status" value="1"/>
</dbReference>
<dbReference type="EMBL" id="FRFE01000009">
    <property type="protein sequence ID" value="SHO48328.1"/>
    <property type="molecule type" value="Genomic_DNA"/>
</dbReference>
<evidence type="ECO:0000256" key="1">
    <source>
        <dbReference type="SAM" id="Phobius"/>
    </source>
</evidence>
<proteinExistence type="predicted"/>
<evidence type="ECO:0000313" key="3">
    <source>
        <dbReference type="Proteomes" id="UP000184603"/>
    </source>
</evidence>
<evidence type="ECO:0000313" key="2">
    <source>
        <dbReference type="EMBL" id="SHO48328.1"/>
    </source>
</evidence>
<accession>A0A1M7Y736</accession>
<feature type="transmembrane region" description="Helical" evidence="1">
    <location>
        <begin position="89"/>
        <end position="106"/>
    </location>
</feature>
<feature type="transmembrane region" description="Helical" evidence="1">
    <location>
        <begin position="64"/>
        <end position="82"/>
    </location>
</feature>
<dbReference type="RefSeq" id="WP_073613551.1">
    <property type="nucleotide sequence ID" value="NZ_FRFE01000009.1"/>
</dbReference>
<sequence length="107" mass="11706">MDESLVFLTIVGMGLVTYLPRLLPMLLLSGRNLAPWISRWLAFVPVTVLSALLAPGLVCNDGKLDLGFDNLFLIAALPTFLVAWRFKSFFGTVATGMGVVALARYFL</sequence>
<protein>
    <submittedName>
        <fullName evidence="2">Branched-chain amino acid transport protein</fullName>
    </submittedName>
</protein>
<dbReference type="STRING" id="1121416.SAMN02745220_02263"/>
<keyword evidence="3" id="KW-1185">Reference proteome</keyword>
<organism evidence="2 3">
    <name type="scientific">Desulfopila aestuarii DSM 18488</name>
    <dbReference type="NCBI Taxonomy" id="1121416"/>
    <lineage>
        <taxon>Bacteria</taxon>
        <taxon>Pseudomonadati</taxon>
        <taxon>Thermodesulfobacteriota</taxon>
        <taxon>Desulfobulbia</taxon>
        <taxon>Desulfobulbales</taxon>
        <taxon>Desulfocapsaceae</taxon>
        <taxon>Desulfopila</taxon>
    </lineage>
</organism>
<dbReference type="InterPro" id="IPR008407">
    <property type="entry name" value="Brnchd-chn_aa_trnsp_AzlD"/>
</dbReference>
<keyword evidence="1" id="KW-0472">Membrane</keyword>
<feature type="transmembrane region" description="Helical" evidence="1">
    <location>
        <begin position="6"/>
        <end position="28"/>
    </location>
</feature>
<name>A0A1M7Y736_9BACT</name>